<evidence type="ECO:0000259" key="1">
    <source>
        <dbReference type="Pfam" id="PF10536"/>
    </source>
</evidence>
<reference evidence="2 3" key="1">
    <citation type="journal article" date="2022" name="G3 (Bethesda)">
        <title>Whole-genome sequence and methylome profiling of the almond [Prunus dulcis (Mill.) D.A. Webb] cultivar 'Nonpareil'.</title>
        <authorList>
            <person name="D'Amico-Willman K.M."/>
            <person name="Ouma W.Z."/>
            <person name="Meulia T."/>
            <person name="Sideli G.M."/>
            <person name="Gradziel T.M."/>
            <person name="Fresnedo-Ramirez J."/>
        </authorList>
    </citation>
    <scope>NUCLEOTIDE SEQUENCE [LARGE SCALE GENOMIC DNA]</scope>
    <source>
        <strain evidence="2">Clone GOH B32 T37-40</strain>
    </source>
</reference>
<comment type="caution">
    <text evidence="2">The sequence shown here is derived from an EMBL/GenBank/DDBJ whole genome shotgun (WGS) entry which is preliminary data.</text>
</comment>
<evidence type="ECO:0000313" key="2">
    <source>
        <dbReference type="EMBL" id="KAI5311473.1"/>
    </source>
</evidence>
<proteinExistence type="predicted"/>
<protein>
    <recommendedName>
        <fullName evidence="1">Aminotransferase-like plant mobile domain-containing protein</fullName>
    </recommendedName>
</protein>
<gene>
    <name evidence="2" type="ORF">L3X38_000199</name>
</gene>
<evidence type="ECO:0000313" key="3">
    <source>
        <dbReference type="Proteomes" id="UP001054821"/>
    </source>
</evidence>
<geneLocation type="mitochondrion" evidence="2"/>
<keyword evidence="2" id="KW-0496">Mitochondrion</keyword>
<organism evidence="2 3">
    <name type="scientific">Prunus dulcis</name>
    <name type="common">Almond</name>
    <name type="synonym">Amygdalus dulcis</name>
    <dbReference type="NCBI Taxonomy" id="3755"/>
    <lineage>
        <taxon>Eukaryota</taxon>
        <taxon>Viridiplantae</taxon>
        <taxon>Streptophyta</taxon>
        <taxon>Embryophyta</taxon>
        <taxon>Tracheophyta</taxon>
        <taxon>Spermatophyta</taxon>
        <taxon>Magnoliopsida</taxon>
        <taxon>eudicotyledons</taxon>
        <taxon>Gunneridae</taxon>
        <taxon>Pentapetalae</taxon>
        <taxon>rosids</taxon>
        <taxon>fabids</taxon>
        <taxon>Rosales</taxon>
        <taxon>Rosaceae</taxon>
        <taxon>Amygdaloideae</taxon>
        <taxon>Amygdaleae</taxon>
        <taxon>Prunus</taxon>
    </lineage>
</organism>
<dbReference type="EMBL" id="JAJFAZ020000010">
    <property type="protein sequence ID" value="KAI5311473.1"/>
    <property type="molecule type" value="Genomic_DNA"/>
</dbReference>
<dbReference type="GO" id="GO:0010073">
    <property type="term" value="P:meristem maintenance"/>
    <property type="evidence" value="ECO:0007669"/>
    <property type="project" value="InterPro"/>
</dbReference>
<dbReference type="InterPro" id="IPR019557">
    <property type="entry name" value="AminoTfrase-like_pln_mobile"/>
</dbReference>
<accession>A0AAD4USI7</accession>
<name>A0AAD4USI7_PRUDU</name>
<dbReference type="AlphaFoldDB" id="A0AAD4USI7"/>
<keyword evidence="3" id="KW-1185">Reference proteome</keyword>
<dbReference type="PANTHER" id="PTHR46033:SF65">
    <property type="entry name" value="AMINOTRANSFERASE-LIKE PLANT MOBILE DOMAIN-CONTAINING PROTEIN"/>
    <property type="match status" value="1"/>
</dbReference>
<dbReference type="Proteomes" id="UP001054821">
    <property type="component" value="Mitochondrion MT"/>
</dbReference>
<dbReference type="Pfam" id="PF10536">
    <property type="entry name" value="PMD"/>
    <property type="match status" value="1"/>
</dbReference>
<sequence length="225" mass="25461">MFLKSALMASPCPSTLAKEILANNPDLIIRETLYSADQERSNCRTLGPCFRGVASGVLEVFITLRQGQEFFLLDEPRIHWADWSGQKKPLKNWPDGWTSWLNRVERAKADHWKRVGIFEALQLSRYDIHCDKSLLSAALFFWSISTNSFHFKCGMMGPTILDVAALTGFRPYGEVVSAVTMGPAKTEDGQTLDCSFKGWAKFMSHYHKKKGPVTDKEHLAFLLVE</sequence>
<dbReference type="InterPro" id="IPR044824">
    <property type="entry name" value="MAIN-like"/>
</dbReference>
<dbReference type="PANTHER" id="PTHR46033">
    <property type="entry name" value="PROTEIN MAIN-LIKE 2"/>
    <property type="match status" value="1"/>
</dbReference>
<feature type="domain" description="Aminotransferase-like plant mobile" evidence="1">
    <location>
        <begin position="116"/>
        <end position="181"/>
    </location>
</feature>